<sequence length="640" mass="71183">MPSLGRILSRPTAKPYRTRHLDAAEKPYLNADGHVDFAPGDVENPHNWSTARRWYCTCTAVLLVVNATLASSGPSGCFPSISEHFNVSEEAAGLTITLFLLGYCAGPLLFAPLSEFYGRRWIFYITFLLYLAFNFLCAFAPNFGSLLVGRFLTGTFVSAPLSNGPGVLADLWNPVERGTPWRRFLAWFGLKEDWRWIFYVLLWFGAGTAILMFTFPPATRVKEGALSHHEADIKGLSNRRPETFGPMILKTKARRIRAAKLPGYEDVKAPVEDTDRSLLRIYKVALTRPWIILFDTISLLCAVYMSIVYTLLYMLFSIYPIVFQQRRGWNAGVGELPLVGTVIGSLLGAIVVVVDSKMKAKRVARGEKLEPEDRLPIAMIGGSGSLLPCNSIHWIVPTIAGVFLASSLMLIFVGYLNYLVDTYLMYAASAIAANTVCRSACGAVSSHARRDPRRSIPILWDARCWQWGPVTAAPLFTNQMFTALGIGGGGSLIGGVATILAVIPFAFYKYGKQIRRRSKFAPTEDKEEEEAEETTAGGQRPDDEEQQRRHSRATSSPQRRPPMRERDMDASVVSSSSEESTVVVGEGRSRGEEDSEREKQEMKRRHSHGEEHHHMVGDDNLQNSLGEPRDENVDFGKEGV</sequence>
<keyword evidence="10" id="KW-1185">Reference proteome</keyword>
<evidence type="ECO:0000313" key="9">
    <source>
        <dbReference type="EMBL" id="KAK8016892.1"/>
    </source>
</evidence>
<proteinExistence type="predicted"/>
<accession>A0ABR1RPS7</accession>
<feature type="transmembrane region" description="Helical" evidence="8">
    <location>
        <begin position="91"/>
        <end position="110"/>
    </location>
</feature>
<name>A0ABR1RPS7_9PEZI</name>
<comment type="caution">
    <text evidence="9">The sequence shown here is derived from an EMBL/GenBank/DDBJ whole genome shotgun (WGS) entry which is preliminary data.</text>
</comment>
<feature type="transmembrane region" description="Helical" evidence="8">
    <location>
        <begin position="54"/>
        <end position="71"/>
    </location>
</feature>
<feature type="transmembrane region" description="Helical" evidence="8">
    <location>
        <begin position="122"/>
        <end position="143"/>
    </location>
</feature>
<keyword evidence="5 8" id="KW-1133">Transmembrane helix</keyword>
<evidence type="ECO:0000256" key="4">
    <source>
        <dbReference type="ARBA" id="ARBA00022692"/>
    </source>
</evidence>
<keyword evidence="3" id="KW-1003">Cell membrane</keyword>
<dbReference type="Gene3D" id="1.20.1250.20">
    <property type="entry name" value="MFS general substrate transporter like domains"/>
    <property type="match status" value="1"/>
</dbReference>
<evidence type="ECO:0000256" key="7">
    <source>
        <dbReference type="SAM" id="MobiDB-lite"/>
    </source>
</evidence>
<evidence type="ECO:0000256" key="8">
    <source>
        <dbReference type="SAM" id="Phobius"/>
    </source>
</evidence>
<keyword evidence="6 8" id="KW-0472">Membrane</keyword>
<dbReference type="PANTHER" id="PTHR23502:SF186">
    <property type="entry name" value="MAJOR FACILITATOR SUPERFAMILY (MFS) PROFILE DOMAIN-CONTAINING PROTEIN"/>
    <property type="match status" value="1"/>
</dbReference>
<feature type="transmembrane region" description="Helical" evidence="8">
    <location>
        <begin position="394"/>
        <end position="416"/>
    </location>
</feature>
<feature type="transmembrane region" description="Helical" evidence="8">
    <location>
        <begin position="196"/>
        <end position="215"/>
    </location>
</feature>
<feature type="transmembrane region" description="Helical" evidence="8">
    <location>
        <begin position="290"/>
        <end position="316"/>
    </location>
</feature>
<evidence type="ECO:0000256" key="5">
    <source>
        <dbReference type="ARBA" id="ARBA00022989"/>
    </source>
</evidence>
<feature type="compositionally biased region" description="Basic and acidic residues" evidence="7">
    <location>
        <begin position="627"/>
        <end position="640"/>
    </location>
</feature>
<organism evidence="9 10">
    <name type="scientific">Apiospora rasikravindrae</name>
    <dbReference type="NCBI Taxonomy" id="990691"/>
    <lineage>
        <taxon>Eukaryota</taxon>
        <taxon>Fungi</taxon>
        <taxon>Dikarya</taxon>
        <taxon>Ascomycota</taxon>
        <taxon>Pezizomycotina</taxon>
        <taxon>Sordariomycetes</taxon>
        <taxon>Xylariomycetidae</taxon>
        <taxon>Amphisphaeriales</taxon>
        <taxon>Apiosporaceae</taxon>
        <taxon>Apiospora</taxon>
    </lineage>
</organism>
<evidence type="ECO:0000313" key="10">
    <source>
        <dbReference type="Proteomes" id="UP001444661"/>
    </source>
</evidence>
<dbReference type="Pfam" id="PF07690">
    <property type="entry name" value="MFS_1"/>
    <property type="match status" value="2"/>
</dbReference>
<evidence type="ECO:0000256" key="6">
    <source>
        <dbReference type="ARBA" id="ARBA00023136"/>
    </source>
</evidence>
<keyword evidence="4 8" id="KW-0812">Transmembrane</keyword>
<feature type="compositionally biased region" description="Basic and acidic residues" evidence="7">
    <location>
        <begin position="608"/>
        <end position="617"/>
    </location>
</feature>
<dbReference type="InterPro" id="IPR036259">
    <property type="entry name" value="MFS_trans_sf"/>
</dbReference>
<comment type="subcellular location">
    <subcellularLocation>
        <location evidence="1">Cell membrane</location>
        <topology evidence="1">Multi-pass membrane protein</topology>
    </subcellularLocation>
</comment>
<evidence type="ECO:0000256" key="2">
    <source>
        <dbReference type="ARBA" id="ARBA00022448"/>
    </source>
</evidence>
<evidence type="ECO:0000256" key="3">
    <source>
        <dbReference type="ARBA" id="ARBA00022475"/>
    </source>
</evidence>
<dbReference type="PANTHER" id="PTHR23502">
    <property type="entry name" value="MAJOR FACILITATOR SUPERFAMILY"/>
    <property type="match status" value="1"/>
</dbReference>
<protein>
    <submittedName>
        <fullName evidence="9">Uncharacterized protein</fullName>
    </submittedName>
</protein>
<feature type="compositionally biased region" description="Basic and acidic residues" evidence="7">
    <location>
        <begin position="587"/>
        <end position="601"/>
    </location>
</feature>
<feature type="transmembrane region" description="Helical" evidence="8">
    <location>
        <begin position="336"/>
        <end position="354"/>
    </location>
</feature>
<dbReference type="EMBL" id="JAQQWK010000014">
    <property type="protein sequence ID" value="KAK8016892.1"/>
    <property type="molecule type" value="Genomic_DNA"/>
</dbReference>
<evidence type="ECO:0000256" key="1">
    <source>
        <dbReference type="ARBA" id="ARBA00004651"/>
    </source>
</evidence>
<reference evidence="9 10" key="1">
    <citation type="submission" date="2023-01" db="EMBL/GenBank/DDBJ databases">
        <title>Analysis of 21 Apiospora genomes using comparative genomics revels a genus with tremendous synthesis potential of carbohydrate active enzymes and secondary metabolites.</title>
        <authorList>
            <person name="Sorensen T."/>
        </authorList>
    </citation>
    <scope>NUCLEOTIDE SEQUENCE [LARGE SCALE GENOMIC DNA]</scope>
    <source>
        <strain evidence="9 10">CBS 33761</strain>
    </source>
</reference>
<dbReference type="CDD" id="cd17323">
    <property type="entry name" value="MFS_Tpo1_MDR_like"/>
    <property type="match status" value="1"/>
</dbReference>
<feature type="transmembrane region" description="Helical" evidence="8">
    <location>
        <begin position="484"/>
        <end position="508"/>
    </location>
</feature>
<gene>
    <name evidence="9" type="ORF">PG993_015081</name>
</gene>
<feature type="region of interest" description="Disordered" evidence="7">
    <location>
        <begin position="518"/>
        <end position="640"/>
    </location>
</feature>
<dbReference type="InterPro" id="IPR011701">
    <property type="entry name" value="MFS"/>
</dbReference>
<dbReference type="SUPFAM" id="SSF103473">
    <property type="entry name" value="MFS general substrate transporter"/>
    <property type="match status" value="1"/>
</dbReference>
<dbReference type="Proteomes" id="UP001444661">
    <property type="component" value="Unassembled WGS sequence"/>
</dbReference>
<keyword evidence="2" id="KW-0813">Transport</keyword>
<feature type="compositionally biased region" description="Low complexity" evidence="7">
    <location>
        <begin position="571"/>
        <end position="586"/>
    </location>
</feature>